<dbReference type="GO" id="GO:0016020">
    <property type="term" value="C:membrane"/>
    <property type="evidence" value="ECO:0007669"/>
    <property type="project" value="TreeGrafter"/>
</dbReference>
<dbReference type="PROSITE" id="PS50005">
    <property type="entry name" value="TPR"/>
    <property type="match status" value="3"/>
</dbReference>
<evidence type="ECO:0000256" key="1">
    <source>
        <dbReference type="ARBA" id="ARBA00008175"/>
    </source>
</evidence>
<dbReference type="PANTHER" id="PTHR45831:SF2">
    <property type="entry name" value="LD24721P"/>
    <property type="match status" value="1"/>
</dbReference>
<dbReference type="InterPro" id="IPR047150">
    <property type="entry name" value="SGT"/>
</dbReference>
<feature type="region of interest" description="Disordered" evidence="5">
    <location>
        <begin position="353"/>
        <end position="372"/>
    </location>
</feature>
<gene>
    <name evidence="7" type="ORF">TRICI_005416</name>
</gene>
<evidence type="ECO:0000313" key="8">
    <source>
        <dbReference type="Proteomes" id="UP000761534"/>
    </source>
</evidence>
<dbReference type="Gene3D" id="1.25.40.10">
    <property type="entry name" value="Tetratricopeptide repeat domain"/>
    <property type="match status" value="1"/>
</dbReference>
<dbReference type="InterPro" id="IPR011990">
    <property type="entry name" value="TPR-like_helical_dom_sf"/>
</dbReference>
<feature type="compositionally biased region" description="Low complexity" evidence="5">
    <location>
        <begin position="358"/>
        <end position="372"/>
    </location>
</feature>
<feature type="domain" description="SGTA homodimerisation" evidence="6">
    <location>
        <begin position="24"/>
        <end position="84"/>
    </location>
</feature>
<sequence>MYFKSAENFTNTVAGFKMAISEQKKNVALGILDFLKTSIDDGTVSGDDKESVDVAIECISDVFGVELQDKAKVFGNENLVSLYERFAKLKTTEESTSSTPETEDKKGGEVSEEAKKEAENHKIDGNRLMGQRKFQEAVECYSKAIEANPYNEIYYSNRSAAYSSLRECNKAVEDARKAIDLNPTYSKAYSRLGLALYSLGDAQGAMKAYEDGIKAEGDNPSDGMRRGYETAKKRVQEELEASVPSDDTPQGSRSVSNNESTRDSGAGASGAGAGGFPDLSALGNMDLGSLMNNPQIANMARSMMNNPNMANMMNDPSIQGMMNQFRNGEMPDMSQLMNNPMLQNMASMFGGGGGAGANSGNNNSNNNGGNSN</sequence>
<feature type="repeat" description="TPR" evidence="4">
    <location>
        <begin position="118"/>
        <end position="151"/>
    </location>
</feature>
<dbReference type="SMART" id="SM00028">
    <property type="entry name" value="TPR"/>
    <property type="match status" value="3"/>
</dbReference>
<proteinExistence type="inferred from homology"/>
<dbReference type="GO" id="GO:0060090">
    <property type="term" value="F:molecular adaptor activity"/>
    <property type="evidence" value="ECO:0007669"/>
    <property type="project" value="TreeGrafter"/>
</dbReference>
<dbReference type="Proteomes" id="UP000761534">
    <property type="component" value="Unassembled WGS sequence"/>
</dbReference>
<keyword evidence="3 4" id="KW-0802">TPR repeat</keyword>
<organism evidence="7 8">
    <name type="scientific">Trichomonascus ciferrii</name>
    <dbReference type="NCBI Taxonomy" id="44093"/>
    <lineage>
        <taxon>Eukaryota</taxon>
        <taxon>Fungi</taxon>
        <taxon>Dikarya</taxon>
        <taxon>Ascomycota</taxon>
        <taxon>Saccharomycotina</taxon>
        <taxon>Dipodascomycetes</taxon>
        <taxon>Dipodascales</taxon>
        <taxon>Trichomonascaceae</taxon>
        <taxon>Trichomonascus</taxon>
        <taxon>Trichomonascus ciferrii complex</taxon>
    </lineage>
</organism>
<comment type="caution">
    <text evidence="7">The sequence shown here is derived from an EMBL/GenBank/DDBJ whole genome shotgun (WGS) entry which is preliminary data.</text>
</comment>
<dbReference type="EMBL" id="SWFS01000425">
    <property type="protein sequence ID" value="KAA8904719.1"/>
    <property type="molecule type" value="Genomic_DNA"/>
</dbReference>
<keyword evidence="8" id="KW-1185">Reference proteome</keyword>
<dbReference type="SUPFAM" id="SSF48452">
    <property type="entry name" value="TPR-like"/>
    <property type="match status" value="1"/>
</dbReference>
<evidence type="ECO:0000256" key="2">
    <source>
        <dbReference type="ARBA" id="ARBA00022737"/>
    </source>
</evidence>
<reference evidence="7" key="1">
    <citation type="journal article" date="2019" name="G3 (Bethesda)">
        <title>Genome Assemblies of Two Rare Opportunistic Yeast Pathogens: Diutina rugosa (syn. Candida rugosa) and Trichomonascus ciferrii (syn. Candida ciferrii).</title>
        <authorList>
            <person name="Mixao V."/>
            <person name="Saus E."/>
            <person name="Hansen A.P."/>
            <person name="Lass-Florl C."/>
            <person name="Gabaldon T."/>
        </authorList>
    </citation>
    <scope>NUCLEOTIDE SEQUENCE</scope>
    <source>
        <strain evidence="7">CBS 4856</strain>
    </source>
</reference>
<evidence type="ECO:0000256" key="5">
    <source>
        <dbReference type="SAM" id="MobiDB-lite"/>
    </source>
</evidence>
<name>A0A642USM8_9ASCO</name>
<dbReference type="GO" id="GO:0006620">
    <property type="term" value="P:post-translational protein targeting to endoplasmic reticulum membrane"/>
    <property type="evidence" value="ECO:0007669"/>
    <property type="project" value="TreeGrafter"/>
</dbReference>
<feature type="compositionally biased region" description="Polar residues" evidence="5">
    <location>
        <begin position="245"/>
        <end position="259"/>
    </location>
</feature>
<feature type="region of interest" description="Disordered" evidence="5">
    <location>
        <begin position="91"/>
        <end position="124"/>
    </location>
</feature>
<feature type="repeat" description="TPR" evidence="4">
    <location>
        <begin position="152"/>
        <end position="185"/>
    </location>
</feature>
<protein>
    <recommendedName>
        <fullName evidence="6">SGTA homodimerisation domain-containing protein</fullName>
    </recommendedName>
</protein>
<keyword evidence="2" id="KW-0677">Repeat</keyword>
<comment type="similarity">
    <text evidence="1">Belongs to the SGT family.</text>
</comment>
<dbReference type="InterPro" id="IPR032374">
    <property type="entry name" value="SGTA_dimer"/>
</dbReference>
<dbReference type="FunFam" id="1.20.5.420:FF:000005">
    <property type="entry name" value="Hsc70 cochaperone (SGT), putative"/>
    <property type="match status" value="1"/>
</dbReference>
<dbReference type="InterPro" id="IPR019734">
    <property type="entry name" value="TPR_rpt"/>
</dbReference>
<dbReference type="GO" id="GO:0072380">
    <property type="term" value="C:TRC complex"/>
    <property type="evidence" value="ECO:0007669"/>
    <property type="project" value="TreeGrafter"/>
</dbReference>
<dbReference type="Gene3D" id="1.20.5.420">
    <property type="entry name" value="Immunoglobulin FC, subunit C"/>
    <property type="match status" value="1"/>
</dbReference>
<dbReference type="PANTHER" id="PTHR45831">
    <property type="entry name" value="LD24721P"/>
    <property type="match status" value="1"/>
</dbReference>
<dbReference type="OrthoDB" id="2335338at2759"/>
<dbReference type="Pfam" id="PF13432">
    <property type="entry name" value="TPR_16"/>
    <property type="match status" value="1"/>
</dbReference>
<dbReference type="Pfam" id="PF16546">
    <property type="entry name" value="SGTA_dimer"/>
    <property type="match status" value="1"/>
</dbReference>
<dbReference type="Pfam" id="PF13181">
    <property type="entry name" value="TPR_8"/>
    <property type="match status" value="1"/>
</dbReference>
<dbReference type="AlphaFoldDB" id="A0A642USM8"/>
<evidence type="ECO:0000256" key="3">
    <source>
        <dbReference type="ARBA" id="ARBA00022803"/>
    </source>
</evidence>
<feature type="region of interest" description="Disordered" evidence="5">
    <location>
        <begin position="234"/>
        <end position="274"/>
    </location>
</feature>
<accession>A0A642USM8</accession>
<dbReference type="VEuPathDB" id="FungiDB:TRICI_005416"/>
<evidence type="ECO:0000313" key="7">
    <source>
        <dbReference type="EMBL" id="KAA8904719.1"/>
    </source>
</evidence>
<evidence type="ECO:0000259" key="6">
    <source>
        <dbReference type="Pfam" id="PF16546"/>
    </source>
</evidence>
<evidence type="ECO:0000256" key="4">
    <source>
        <dbReference type="PROSITE-ProRule" id="PRU00339"/>
    </source>
</evidence>
<feature type="repeat" description="TPR" evidence="4">
    <location>
        <begin position="186"/>
        <end position="219"/>
    </location>
</feature>
<dbReference type="FunFam" id="1.25.40.10:FF:000207">
    <property type="entry name" value="Small glutamine-rich tetratricopeptide repeat-containing protein"/>
    <property type="match status" value="1"/>
</dbReference>
<feature type="compositionally biased region" description="Basic and acidic residues" evidence="5">
    <location>
        <begin position="102"/>
        <end position="124"/>
    </location>
</feature>